<sequence length="209" mass="22631">MGPIGKEEDKVREAMVDNKAHGKQETEAKLKEAMVSNKEARGKEETEVKAKVATVSSKEVRGRAETEAKVATVVNKEVPGKAETEDKEVMVDNKAGRGREEAKAKEVMVYNKEARGKEELKEDGAATPAIGAAEPPGVGVAMVMEDGTQEVFSQYETLKIVYAFQAGGHMVMVGLEEVGDGDGYTKALRCKKTATSMSHLLVINILLYK</sequence>
<protein>
    <submittedName>
        <fullName evidence="2">Uncharacterized protein</fullName>
    </submittedName>
</protein>
<dbReference type="EMBL" id="UYRV01008569">
    <property type="protein sequence ID" value="VDK55711.1"/>
    <property type="molecule type" value="Genomic_DNA"/>
</dbReference>
<gene>
    <name evidence="2" type="ORF">CGOC_LOCUS3399</name>
</gene>
<evidence type="ECO:0000313" key="2">
    <source>
        <dbReference type="EMBL" id="VDK55711.1"/>
    </source>
</evidence>
<feature type="region of interest" description="Disordered" evidence="1">
    <location>
        <begin position="1"/>
        <end position="28"/>
    </location>
</feature>
<reference evidence="2 3" key="1">
    <citation type="submission" date="2018-11" db="EMBL/GenBank/DDBJ databases">
        <authorList>
            <consortium name="Pathogen Informatics"/>
        </authorList>
    </citation>
    <scope>NUCLEOTIDE SEQUENCE [LARGE SCALE GENOMIC DNA]</scope>
</reference>
<dbReference type="Proteomes" id="UP000271889">
    <property type="component" value="Unassembled WGS sequence"/>
</dbReference>
<organism evidence="2 3">
    <name type="scientific">Cylicostephanus goldi</name>
    <name type="common">Nematode worm</name>
    <dbReference type="NCBI Taxonomy" id="71465"/>
    <lineage>
        <taxon>Eukaryota</taxon>
        <taxon>Metazoa</taxon>
        <taxon>Ecdysozoa</taxon>
        <taxon>Nematoda</taxon>
        <taxon>Chromadorea</taxon>
        <taxon>Rhabditida</taxon>
        <taxon>Rhabditina</taxon>
        <taxon>Rhabditomorpha</taxon>
        <taxon>Strongyloidea</taxon>
        <taxon>Strongylidae</taxon>
        <taxon>Cylicostephanus</taxon>
    </lineage>
</organism>
<proteinExistence type="predicted"/>
<accession>A0A3P6SP94</accession>
<keyword evidence="3" id="KW-1185">Reference proteome</keyword>
<dbReference type="AlphaFoldDB" id="A0A3P6SP94"/>
<name>A0A3P6SP94_CYLGO</name>
<dbReference type="OrthoDB" id="10676260at2759"/>
<evidence type="ECO:0000256" key="1">
    <source>
        <dbReference type="SAM" id="MobiDB-lite"/>
    </source>
</evidence>
<evidence type="ECO:0000313" key="3">
    <source>
        <dbReference type="Proteomes" id="UP000271889"/>
    </source>
</evidence>